<comment type="caution">
    <text evidence="2">The sequence shown here is derived from an EMBL/GenBank/DDBJ whole genome shotgun (WGS) entry which is preliminary data.</text>
</comment>
<keyword evidence="1" id="KW-1133">Transmembrane helix</keyword>
<evidence type="ECO:0000313" key="3">
    <source>
        <dbReference type="Proteomes" id="UP000198811"/>
    </source>
</evidence>
<organism evidence="2 3">
    <name type="scientific">Clostridium cochlearium</name>
    <dbReference type="NCBI Taxonomy" id="1494"/>
    <lineage>
        <taxon>Bacteria</taxon>
        <taxon>Bacillati</taxon>
        <taxon>Bacillota</taxon>
        <taxon>Clostridia</taxon>
        <taxon>Eubacteriales</taxon>
        <taxon>Clostridiaceae</taxon>
        <taxon>Clostridium</taxon>
    </lineage>
</organism>
<dbReference type="Proteomes" id="UP000198811">
    <property type="component" value="Unassembled WGS sequence"/>
</dbReference>
<gene>
    <name evidence="2" type="ORF">SAMN05216497_10316</name>
</gene>
<feature type="transmembrane region" description="Helical" evidence="1">
    <location>
        <begin position="12"/>
        <end position="29"/>
    </location>
</feature>
<evidence type="ECO:0000313" key="2">
    <source>
        <dbReference type="EMBL" id="SDK94918.1"/>
    </source>
</evidence>
<keyword evidence="3" id="KW-1185">Reference proteome</keyword>
<keyword evidence="1" id="KW-0812">Transmembrane</keyword>
<sequence>MKTNREYFKEILRIFVIVFMPYIGIFILIRKKPYERNINIIGIIYCIIMNILLFVPAYNVDNKSLSDAKDSLISILTLLSIGFIVFYNRKNKKIKLNLIPAY</sequence>
<feature type="transmembrane region" description="Helical" evidence="1">
    <location>
        <begin position="41"/>
        <end position="59"/>
    </location>
</feature>
<keyword evidence="1" id="KW-0472">Membrane</keyword>
<protein>
    <recommendedName>
        <fullName evidence="4">DUF1616 domain-containing protein</fullName>
    </recommendedName>
</protein>
<evidence type="ECO:0008006" key="4">
    <source>
        <dbReference type="Google" id="ProtNLM"/>
    </source>
</evidence>
<proteinExistence type="predicted"/>
<feature type="transmembrane region" description="Helical" evidence="1">
    <location>
        <begin position="71"/>
        <end position="88"/>
    </location>
</feature>
<accession>A0ABY0QJ70</accession>
<dbReference type="RefSeq" id="WP_089863721.1">
    <property type="nucleotide sequence ID" value="NZ_FNGL01000003.1"/>
</dbReference>
<evidence type="ECO:0000256" key="1">
    <source>
        <dbReference type="SAM" id="Phobius"/>
    </source>
</evidence>
<reference evidence="2 3" key="1">
    <citation type="submission" date="2016-10" db="EMBL/GenBank/DDBJ databases">
        <authorList>
            <person name="Varghese N."/>
            <person name="Submissions S."/>
        </authorList>
    </citation>
    <scope>NUCLEOTIDE SEQUENCE [LARGE SCALE GENOMIC DNA]</scope>
    <source>
        <strain evidence="2 3">NLAE-zl-C224</strain>
    </source>
</reference>
<dbReference type="EMBL" id="FNGL01000003">
    <property type="protein sequence ID" value="SDK94918.1"/>
    <property type="molecule type" value="Genomic_DNA"/>
</dbReference>
<name>A0ABY0QJ70_CLOCO</name>